<evidence type="ECO:0000313" key="6">
    <source>
        <dbReference type="EMBL" id="HAJ0998349.1"/>
    </source>
</evidence>
<name>A0A0K4L5P5_ECOLX</name>
<dbReference type="EMBL" id="JACZOI010000009">
    <property type="protein sequence ID" value="MBE0976648.1"/>
    <property type="molecule type" value="Genomic_DNA"/>
</dbReference>
<dbReference type="Proteomes" id="UP000640866">
    <property type="component" value="Unassembled WGS sequence"/>
</dbReference>
<keyword evidence="1" id="KW-0963">Cytoplasm</keyword>
<evidence type="ECO:0000259" key="5">
    <source>
        <dbReference type="SMART" id="SM00945"/>
    </source>
</evidence>
<dbReference type="AlphaFoldDB" id="A0A0K4L5P5"/>
<dbReference type="GO" id="GO:0033592">
    <property type="term" value="F:RNA strand annealing activity"/>
    <property type="evidence" value="ECO:0007669"/>
    <property type="project" value="InterPro"/>
</dbReference>
<dbReference type="PANTHER" id="PTHR38106">
    <property type="entry name" value="RNA CHAPERONE PROQ"/>
    <property type="match status" value="1"/>
</dbReference>
<reference evidence="9" key="4">
    <citation type="submission" date="2024-03" db="EMBL/GenBank/DDBJ databases">
        <title>Epithelial relay of microbial signals coordinates intestinal macrophage supported barrier repair.</title>
        <authorList>
            <person name="Tsai M.T."/>
        </authorList>
    </citation>
    <scope>NUCLEOTIDE SEQUENCE</scope>
    <source>
        <strain evidence="9">MS 21-1</strain>
    </source>
</reference>
<gene>
    <name evidence="6" type="ORF">HL601_22590</name>
    <name evidence="7" type="ORF">HLZ39_06595</name>
    <name evidence="8" type="ORF">IH772_04910</name>
    <name evidence="9" type="ORF">V9Z47_23940</name>
</gene>
<dbReference type="InterPro" id="IPR036442">
    <property type="entry name" value="ProQ/FinO_sf"/>
</dbReference>
<dbReference type="GO" id="GO:0034057">
    <property type="term" value="F:RNA strand-exchange activity"/>
    <property type="evidence" value="ECO:0007669"/>
    <property type="project" value="InterPro"/>
</dbReference>
<keyword evidence="2" id="KW-0694">RNA-binding</keyword>
<evidence type="ECO:0000256" key="3">
    <source>
        <dbReference type="ARBA" id="ARBA00023186"/>
    </source>
</evidence>
<feature type="compositionally biased region" description="Polar residues" evidence="4">
    <location>
        <begin position="20"/>
        <end position="29"/>
    </location>
</feature>
<reference evidence="8" key="3">
    <citation type="submission" date="2020-09" db="EMBL/GenBank/DDBJ databases">
        <title>Emerging polyconal dissemination of OXA-244-producing E. coli in France.</title>
        <authorList>
            <person name="Emeraud C."/>
            <person name="Girlich D."/>
            <person name="Bonnin R.A."/>
            <person name="Jousset A.B."/>
            <person name="Naas T."/>
            <person name="Dortet L."/>
        </authorList>
    </citation>
    <scope>NUCLEOTIDE SEQUENCE</scope>
    <source>
        <strain evidence="8">225E3</strain>
    </source>
</reference>
<evidence type="ECO:0000313" key="10">
    <source>
        <dbReference type="Proteomes" id="UP000842519"/>
    </source>
</evidence>
<evidence type="ECO:0000313" key="9">
    <source>
        <dbReference type="EMBL" id="WWX71062.1"/>
    </source>
</evidence>
<dbReference type="InterPro" id="IPR016103">
    <property type="entry name" value="ProQ/FinO"/>
</dbReference>
<dbReference type="Proteomes" id="UP000842519">
    <property type="component" value="Unassembled WGS sequence"/>
</dbReference>
<reference evidence="6 10" key="1">
    <citation type="journal article" date="2018" name="Genome Biol.">
        <title>SKESA: strategic k-mer extension for scrupulous assemblies.</title>
        <authorList>
            <person name="Souvorov A."/>
            <person name="Agarwala R."/>
            <person name="Lipman D.J."/>
        </authorList>
    </citation>
    <scope>NUCLEOTIDE SEQUENCE [LARGE SCALE GENOMIC DNA]</scope>
    <source>
        <strain evidence="6">EC00605</strain>
        <strain evidence="7">Ecoli[ST-405]</strain>
        <strain evidence="10">ecoli[ST-405]</strain>
    </source>
</reference>
<evidence type="ECO:0000313" key="8">
    <source>
        <dbReference type="EMBL" id="MBE0976648.1"/>
    </source>
</evidence>
<sequence length="174" mass="19988">MGTLSIDRKPEGIYNRSHKTVQTTPQPGKTATEYKVKPAYLTRQNDNQKAADKTPWQNMTKRQRKNRKRINRLVELWPELFSREKPKPLKVGIFDELIQDIAIRELAFGAGTLRAAVASYVQSPRYYRALMAGGARYDLKGQPCGEVTPQEQKEAETRLMALNDRRKRPRSATE</sequence>
<dbReference type="Pfam" id="PF04352">
    <property type="entry name" value="ProQ"/>
    <property type="match status" value="1"/>
</dbReference>
<dbReference type="PANTHER" id="PTHR38106:SF1">
    <property type="entry name" value="RNA CHAPERONE PROQ"/>
    <property type="match status" value="1"/>
</dbReference>
<evidence type="ECO:0000256" key="4">
    <source>
        <dbReference type="SAM" id="MobiDB-lite"/>
    </source>
</evidence>
<proteinExistence type="predicted"/>
<feature type="domain" description="ProQ/FinO" evidence="5">
    <location>
        <begin position="61"/>
        <end position="171"/>
    </location>
</feature>
<dbReference type="GO" id="GO:0005829">
    <property type="term" value="C:cytosol"/>
    <property type="evidence" value="ECO:0007669"/>
    <property type="project" value="TreeGrafter"/>
</dbReference>
<evidence type="ECO:0000313" key="7">
    <source>
        <dbReference type="EMBL" id="HAJ5804163.1"/>
    </source>
</evidence>
<dbReference type="Proteomes" id="UP001383096">
    <property type="component" value="Chromosome"/>
</dbReference>
<dbReference type="EMBL" id="DABGKQ010000005">
    <property type="protein sequence ID" value="HAJ5804163.1"/>
    <property type="molecule type" value="Genomic_DNA"/>
</dbReference>
<protein>
    <submittedName>
        <fullName evidence="6 8">ProQ/FINO family protein</fullName>
    </submittedName>
</protein>
<feature type="region of interest" description="Disordered" evidence="4">
    <location>
        <begin position="1"/>
        <end position="65"/>
    </location>
</feature>
<dbReference type="EMBL" id="DABGZR010000041">
    <property type="protein sequence ID" value="HAJ0998349.1"/>
    <property type="molecule type" value="Genomic_DNA"/>
</dbReference>
<keyword evidence="3" id="KW-0143">Chaperone</keyword>
<organism evidence="6">
    <name type="scientific">Escherichia coli</name>
    <dbReference type="NCBI Taxonomy" id="562"/>
    <lineage>
        <taxon>Bacteria</taxon>
        <taxon>Pseudomonadati</taxon>
        <taxon>Pseudomonadota</taxon>
        <taxon>Gammaproteobacteria</taxon>
        <taxon>Enterobacterales</taxon>
        <taxon>Enterobacteriaceae</taxon>
        <taxon>Escherichia</taxon>
    </lineage>
</organism>
<evidence type="ECO:0000256" key="1">
    <source>
        <dbReference type="ARBA" id="ARBA00022490"/>
    </source>
</evidence>
<dbReference type="SUPFAM" id="SSF48657">
    <property type="entry name" value="FinO-like"/>
    <property type="match status" value="1"/>
</dbReference>
<dbReference type="Gene3D" id="1.10.1710.10">
    <property type="entry name" value="ProQ/FinO domain"/>
    <property type="match status" value="1"/>
</dbReference>
<feature type="region of interest" description="Disordered" evidence="4">
    <location>
        <begin position="143"/>
        <end position="174"/>
    </location>
</feature>
<dbReference type="EMBL" id="CP146670">
    <property type="protein sequence ID" value="WWX71062.1"/>
    <property type="molecule type" value="Genomic_DNA"/>
</dbReference>
<dbReference type="GO" id="GO:0010608">
    <property type="term" value="P:post-transcriptional regulation of gene expression"/>
    <property type="evidence" value="ECO:0007669"/>
    <property type="project" value="InterPro"/>
</dbReference>
<dbReference type="RefSeq" id="WP_000537018.1">
    <property type="nucleotide sequence ID" value="NZ_AP018784.2"/>
</dbReference>
<feature type="compositionally biased region" description="Basic residues" evidence="4">
    <location>
        <begin position="165"/>
        <end position="174"/>
    </location>
</feature>
<evidence type="ECO:0000256" key="2">
    <source>
        <dbReference type="ARBA" id="ARBA00022884"/>
    </source>
</evidence>
<accession>A0A0K4L5P5</accession>
<feature type="compositionally biased region" description="Basic and acidic residues" evidence="4">
    <location>
        <begin position="1"/>
        <end position="11"/>
    </location>
</feature>
<dbReference type="InterPro" id="IPR023529">
    <property type="entry name" value="ProQ"/>
</dbReference>
<dbReference type="SMART" id="SM00945">
    <property type="entry name" value="ProQ"/>
    <property type="match status" value="1"/>
</dbReference>
<reference evidence="6" key="2">
    <citation type="submission" date="2019-09" db="EMBL/GenBank/DDBJ databases">
        <authorList>
            <consortium name="NCBI Pathogen Detection Project"/>
        </authorList>
    </citation>
    <scope>NUCLEOTIDE SEQUENCE</scope>
    <source>
        <strain evidence="6">EC00605</strain>
        <strain evidence="7">Ecoli[ST-405]</strain>
    </source>
</reference>